<reference evidence="7 8" key="1">
    <citation type="journal article" date="2019" name="Int. J. Syst. Evol. Microbiol.">
        <title>The Global Catalogue of Microorganisms (GCM) 10K type strain sequencing project: providing services to taxonomists for standard genome sequencing and annotation.</title>
        <authorList>
            <consortium name="The Broad Institute Genomics Platform"/>
            <consortium name="The Broad Institute Genome Sequencing Center for Infectious Disease"/>
            <person name="Wu L."/>
            <person name="Ma J."/>
        </authorList>
    </citation>
    <scope>NUCLEOTIDE SEQUENCE [LARGE SCALE GENOMIC DNA]</scope>
    <source>
        <strain evidence="7 8">JCM 12149</strain>
    </source>
</reference>
<feature type="transmembrane region" description="Helical" evidence="6">
    <location>
        <begin position="7"/>
        <end position="23"/>
    </location>
</feature>
<keyword evidence="2" id="KW-1003">Cell membrane</keyword>
<keyword evidence="4 6" id="KW-1133">Transmembrane helix</keyword>
<protein>
    <submittedName>
        <fullName evidence="7">CidA/LrgA family holin-like protein</fullName>
    </submittedName>
</protein>
<keyword evidence="8" id="KW-1185">Reference proteome</keyword>
<evidence type="ECO:0000256" key="6">
    <source>
        <dbReference type="SAM" id="Phobius"/>
    </source>
</evidence>
<sequence length="135" mass="15051">MKMVNGIMQIAFLYVFYLAGSWLQDLLNWPIPGSIVGLLLLFTALVLKICPVNWVETGSNVLLTYMPLLFVPATVGVMNHFGLFVGHTVWLFIITIISTLLVMITAGHTSRLLEKRSKKGKEKAECKKHLSESSS</sequence>
<dbReference type="Proteomes" id="UP001501459">
    <property type="component" value="Unassembled WGS sequence"/>
</dbReference>
<dbReference type="PANTHER" id="PTHR33931">
    <property type="entry name" value="HOLIN-LIKE PROTEIN CIDA-RELATED"/>
    <property type="match status" value="1"/>
</dbReference>
<dbReference type="InterPro" id="IPR005538">
    <property type="entry name" value="LrgA/CidA"/>
</dbReference>
<feature type="transmembrane region" description="Helical" evidence="6">
    <location>
        <begin position="89"/>
        <end position="113"/>
    </location>
</feature>
<evidence type="ECO:0000256" key="4">
    <source>
        <dbReference type="ARBA" id="ARBA00022989"/>
    </source>
</evidence>
<dbReference type="EMBL" id="BAAADM010000008">
    <property type="protein sequence ID" value="GAA0430984.1"/>
    <property type="molecule type" value="Genomic_DNA"/>
</dbReference>
<evidence type="ECO:0000256" key="5">
    <source>
        <dbReference type="ARBA" id="ARBA00023136"/>
    </source>
</evidence>
<comment type="subcellular location">
    <subcellularLocation>
        <location evidence="1">Cell membrane</location>
        <topology evidence="1">Multi-pass membrane protein</topology>
    </subcellularLocation>
</comment>
<evidence type="ECO:0000256" key="1">
    <source>
        <dbReference type="ARBA" id="ARBA00004651"/>
    </source>
</evidence>
<dbReference type="NCBIfam" id="NF002460">
    <property type="entry name" value="PRK01658.1"/>
    <property type="match status" value="1"/>
</dbReference>
<evidence type="ECO:0000313" key="7">
    <source>
        <dbReference type="EMBL" id="GAA0430984.1"/>
    </source>
</evidence>
<evidence type="ECO:0000313" key="8">
    <source>
        <dbReference type="Proteomes" id="UP001501459"/>
    </source>
</evidence>
<name>A0ABN0Z385_9BACI</name>
<dbReference type="Pfam" id="PF03788">
    <property type="entry name" value="LrgA"/>
    <property type="match status" value="1"/>
</dbReference>
<feature type="transmembrane region" description="Helical" evidence="6">
    <location>
        <begin position="62"/>
        <end position="83"/>
    </location>
</feature>
<gene>
    <name evidence="7" type="ORF">GCM10008983_04330</name>
</gene>
<keyword evidence="3 6" id="KW-0812">Transmembrane</keyword>
<evidence type="ECO:0000256" key="3">
    <source>
        <dbReference type="ARBA" id="ARBA00022692"/>
    </source>
</evidence>
<comment type="caution">
    <text evidence="7">The sequence shown here is derived from an EMBL/GenBank/DDBJ whole genome shotgun (WGS) entry which is preliminary data.</text>
</comment>
<accession>A0ABN0Z385</accession>
<dbReference type="RefSeq" id="WP_343750877.1">
    <property type="nucleotide sequence ID" value="NZ_BAAADM010000008.1"/>
</dbReference>
<organism evidence="7 8">
    <name type="scientific">Lentibacillus halophilus</name>
    <dbReference type="NCBI Taxonomy" id="295065"/>
    <lineage>
        <taxon>Bacteria</taxon>
        <taxon>Bacillati</taxon>
        <taxon>Bacillota</taxon>
        <taxon>Bacilli</taxon>
        <taxon>Bacillales</taxon>
        <taxon>Bacillaceae</taxon>
        <taxon>Lentibacillus</taxon>
    </lineage>
</organism>
<feature type="transmembrane region" description="Helical" evidence="6">
    <location>
        <begin position="29"/>
        <end position="50"/>
    </location>
</feature>
<proteinExistence type="predicted"/>
<keyword evidence="5 6" id="KW-0472">Membrane</keyword>
<dbReference type="PANTHER" id="PTHR33931:SF6">
    <property type="entry name" value="INTEGRAL MEMBRANE PROTEIN YXZK-RELATED"/>
    <property type="match status" value="1"/>
</dbReference>
<evidence type="ECO:0000256" key="2">
    <source>
        <dbReference type="ARBA" id="ARBA00022475"/>
    </source>
</evidence>